<dbReference type="Proteomes" id="UP001497600">
    <property type="component" value="Chromosome G"/>
</dbReference>
<evidence type="ECO:0000256" key="7">
    <source>
        <dbReference type="ARBA" id="ARBA00023136"/>
    </source>
</evidence>
<evidence type="ECO:0000256" key="3">
    <source>
        <dbReference type="ARBA" id="ARBA00022448"/>
    </source>
</evidence>
<evidence type="ECO:0000313" key="11">
    <source>
        <dbReference type="Proteomes" id="UP001497600"/>
    </source>
</evidence>
<feature type="transmembrane region" description="Helical" evidence="8">
    <location>
        <begin position="362"/>
        <end position="381"/>
    </location>
</feature>
<dbReference type="Pfam" id="PF02535">
    <property type="entry name" value="Zip"/>
    <property type="match status" value="1"/>
</dbReference>
<comment type="caution">
    <text evidence="8">Lacks conserved residue(s) required for the propagation of feature annotation.</text>
</comment>
<dbReference type="InterPro" id="IPR004698">
    <property type="entry name" value="Zn/Fe_permease_fun/pln"/>
</dbReference>
<proteinExistence type="inferred from homology"/>
<evidence type="ECO:0000256" key="4">
    <source>
        <dbReference type="ARBA" id="ARBA00022692"/>
    </source>
</evidence>
<dbReference type="PANTHER" id="PTHR11040:SF69">
    <property type="entry name" value="ZINC-REGULATED TRANSPORTER 2"/>
    <property type="match status" value="1"/>
</dbReference>
<feature type="transmembrane region" description="Helical" evidence="8">
    <location>
        <begin position="35"/>
        <end position="54"/>
    </location>
</feature>
<keyword evidence="5 8" id="KW-1133">Transmembrane helix</keyword>
<feature type="transmembrane region" description="Helical" evidence="8">
    <location>
        <begin position="319"/>
        <end position="341"/>
    </location>
</feature>
<protein>
    <submittedName>
        <fullName evidence="10">Zinc-regulated transporter 2</fullName>
    </submittedName>
</protein>
<dbReference type="InterPro" id="IPR003689">
    <property type="entry name" value="ZIP"/>
</dbReference>
<name>A0ABP0EIE6_9ASCO</name>
<feature type="transmembrane region" description="Helical" evidence="8">
    <location>
        <begin position="223"/>
        <end position="246"/>
    </location>
</feature>
<evidence type="ECO:0000256" key="1">
    <source>
        <dbReference type="ARBA" id="ARBA00004141"/>
    </source>
</evidence>
<comment type="subcellular location">
    <subcellularLocation>
        <location evidence="1 8">Membrane</location>
        <topology evidence="1 8">Multi-pass membrane protein</topology>
    </subcellularLocation>
</comment>
<evidence type="ECO:0000256" key="6">
    <source>
        <dbReference type="ARBA" id="ARBA00023065"/>
    </source>
</evidence>
<feature type="transmembrane region" description="Helical" evidence="8">
    <location>
        <begin position="287"/>
        <end position="307"/>
    </location>
</feature>
<evidence type="ECO:0000256" key="2">
    <source>
        <dbReference type="ARBA" id="ARBA00006939"/>
    </source>
</evidence>
<sequence>MLDKILYRATEHVLTPRDTCEAESDYNGEHWKARISAIFVILASSAIGTFLPILSSKYSFIRMPPWCFFIAKYFGSGVIVATAFIHLLQPASEALGDSCLPSVWQDYSWAFGISLMTLFAMFFFELMAFHVVQMKVAASGLTEEEAEAHTHSHFGNPDLYTKKLEESEEEETSKTIEEEQHTTQANEPNPYPSHFQHAVEHQDPEHVHTPVNQKEKEQYYGQLLSVFILEFGVVFHSVFVGLSLAVAGEEFVSLYIVLVFHQMFEGLGLGTRIATTPWPKGKRATPWIMALAYTLTTPIAIAIGLGVRTSYAPGSATALITNGIFDSISSGILFYTGIVELMAHEFLYSGEFKGANGLKRMLSAYVVMCFGAGLMALLGKWA</sequence>
<keyword evidence="7 8" id="KW-0472">Membrane</keyword>
<organism evidence="10 11">
    <name type="scientific">[Candida] anglica</name>
    <dbReference type="NCBI Taxonomy" id="148631"/>
    <lineage>
        <taxon>Eukaryota</taxon>
        <taxon>Fungi</taxon>
        <taxon>Dikarya</taxon>
        <taxon>Ascomycota</taxon>
        <taxon>Saccharomycotina</taxon>
        <taxon>Pichiomycetes</taxon>
        <taxon>Debaryomycetaceae</taxon>
        <taxon>Kurtzmaniella</taxon>
    </lineage>
</organism>
<feature type="transmembrane region" description="Helical" evidence="8">
    <location>
        <begin position="66"/>
        <end position="87"/>
    </location>
</feature>
<gene>
    <name evidence="10" type="primary">ZRT2</name>
    <name evidence="10" type="ORF">CAAN4_G15962</name>
</gene>
<keyword evidence="3 8" id="KW-0813">Transport</keyword>
<keyword evidence="6 8" id="KW-0406">Ion transport</keyword>
<evidence type="ECO:0000256" key="8">
    <source>
        <dbReference type="RuleBase" id="RU362088"/>
    </source>
</evidence>
<comment type="similarity">
    <text evidence="2 8">Belongs to the ZIP transporter (TC 2.A.5) family.</text>
</comment>
<evidence type="ECO:0000313" key="10">
    <source>
        <dbReference type="EMBL" id="CAK7919020.1"/>
    </source>
</evidence>
<evidence type="ECO:0000256" key="5">
    <source>
        <dbReference type="ARBA" id="ARBA00022989"/>
    </source>
</evidence>
<reference evidence="10 11" key="1">
    <citation type="submission" date="2024-01" db="EMBL/GenBank/DDBJ databases">
        <authorList>
            <consortium name="Genoscope - CEA"/>
            <person name="William W."/>
        </authorList>
    </citation>
    <scope>NUCLEOTIDE SEQUENCE [LARGE SCALE GENOMIC DNA]</scope>
    <source>
        <strain evidence="10 11">29B2s-10</strain>
    </source>
</reference>
<keyword evidence="4 8" id="KW-0812">Transmembrane</keyword>
<dbReference type="NCBIfam" id="TIGR00820">
    <property type="entry name" value="zip"/>
    <property type="match status" value="1"/>
</dbReference>
<feature type="compositionally biased region" description="Basic and acidic residues" evidence="9">
    <location>
        <begin position="172"/>
        <end position="181"/>
    </location>
</feature>
<keyword evidence="11" id="KW-1185">Reference proteome</keyword>
<accession>A0ABP0EIE6</accession>
<dbReference type="EMBL" id="OZ004259">
    <property type="protein sequence ID" value="CAK7919020.1"/>
    <property type="molecule type" value="Genomic_DNA"/>
</dbReference>
<dbReference type="PANTHER" id="PTHR11040">
    <property type="entry name" value="ZINC/IRON TRANSPORTER"/>
    <property type="match status" value="1"/>
</dbReference>
<evidence type="ECO:0000256" key="9">
    <source>
        <dbReference type="SAM" id="MobiDB-lite"/>
    </source>
</evidence>
<feature type="region of interest" description="Disordered" evidence="9">
    <location>
        <begin position="164"/>
        <end position="196"/>
    </location>
</feature>
<feature type="transmembrane region" description="Helical" evidence="8">
    <location>
        <begin position="107"/>
        <end position="129"/>
    </location>
</feature>